<dbReference type="Proteomes" id="UP000324800">
    <property type="component" value="Unassembled WGS sequence"/>
</dbReference>
<dbReference type="InterPro" id="IPR013083">
    <property type="entry name" value="Znf_RING/FYVE/PHD"/>
</dbReference>
<feature type="compositionally biased region" description="Polar residues" evidence="4">
    <location>
        <begin position="176"/>
        <end position="187"/>
    </location>
</feature>
<dbReference type="Pfam" id="PF02002">
    <property type="entry name" value="TFIIE_alpha"/>
    <property type="match status" value="1"/>
</dbReference>
<dbReference type="EMBL" id="SNRW01000907">
    <property type="protein sequence ID" value="KAA6398668.1"/>
    <property type="molecule type" value="Genomic_DNA"/>
</dbReference>
<dbReference type="PANTHER" id="PTHR13097:SF7">
    <property type="entry name" value="GENERAL TRANSCRIPTION FACTOR IIE SUBUNIT 1"/>
    <property type="match status" value="1"/>
</dbReference>
<evidence type="ECO:0000313" key="6">
    <source>
        <dbReference type="EMBL" id="KAA6398668.1"/>
    </source>
</evidence>
<feature type="compositionally biased region" description="Basic and acidic residues" evidence="4">
    <location>
        <begin position="236"/>
        <end position="246"/>
    </location>
</feature>
<dbReference type="InterPro" id="IPR036388">
    <property type="entry name" value="WH-like_DNA-bd_sf"/>
</dbReference>
<feature type="region of interest" description="Disordered" evidence="4">
    <location>
        <begin position="222"/>
        <end position="246"/>
    </location>
</feature>
<name>A0A5J4WUL9_9EUKA</name>
<dbReference type="SUPFAM" id="SSF57783">
    <property type="entry name" value="Zinc beta-ribbon"/>
    <property type="match status" value="1"/>
</dbReference>
<dbReference type="InterPro" id="IPR017919">
    <property type="entry name" value="TFIIE/TFIIEa_HTH"/>
</dbReference>
<sequence>MVLACIVQFAQVILRTFYDPECIVIFEALMRHGRKHNEDLANILHLKSQQTKRIITRLTEDHLVNQIMVKNERGAGKKEGIEYFIDFHEFLDVVRQRLNMMYDMAESSQMKKSKEIVYVCPRCGEKYSELEVQFNEIDPQTNLFLCNECHSQLIEDETEQKTPDDKNLETDDKKQSQNTGDQNNIQQKHALTDLEIISDLLEQLDEVDRQIKEQFQLKEEKAQYEIGGVKTQGPDSWKDPFEIEGH</sequence>
<dbReference type="GO" id="GO:0005673">
    <property type="term" value="C:transcription factor TFIIE complex"/>
    <property type="evidence" value="ECO:0007669"/>
    <property type="project" value="TreeGrafter"/>
</dbReference>
<feature type="domain" description="HTH TFE/IIEalpha-type" evidence="5">
    <location>
        <begin position="6"/>
        <end position="95"/>
    </location>
</feature>
<keyword evidence="2" id="KW-0805">Transcription regulation</keyword>
<proteinExistence type="inferred from homology"/>
<dbReference type="PANTHER" id="PTHR13097">
    <property type="entry name" value="TRANSCRIPTION INITIATION FACTOR IIE, ALPHA SUBUNIT"/>
    <property type="match status" value="1"/>
</dbReference>
<feature type="compositionally biased region" description="Basic and acidic residues" evidence="4">
    <location>
        <begin position="159"/>
        <end position="175"/>
    </location>
</feature>
<dbReference type="SUPFAM" id="SSF46785">
    <property type="entry name" value="Winged helix' DNA-binding domain"/>
    <property type="match status" value="1"/>
</dbReference>
<protein>
    <recommendedName>
        <fullName evidence="5">HTH TFE/IIEalpha-type domain-containing protein</fullName>
    </recommendedName>
</protein>
<evidence type="ECO:0000256" key="4">
    <source>
        <dbReference type="SAM" id="MobiDB-lite"/>
    </source>
</evidence>
<feature type="region of interest" description="Disordered" evidence="4">
    <location>
        <begin position="156"/>
        <end position="187"/>
    </location>
</feature>
<evidence type="ECO:0000256" key="3">
    <source>
        <dbReference type="ARBA" id="ARBA00023163"/>
    </source>
</evidence>
<dbReference type="InterPro" id="IPR002853">
    <property type="entry name" value="TFIIE_asu"/>
</dbReference>
<dbReference type="InterPro" id="IPR039997">
    <property type="entry name" value="TFE"/>
</dbReference>
<reference evidence="6 7" key="1">
    <citation type="submission" date="2019-03" db="EMBL/GenBank/DDBJ databases">
        <title>Single cell metagenomics reveals metabolic interactions within the superorganism composed of flagellate Streblomastix strix and complex community of Bacteroidetes bacteria on its surface.</title>
        <authorList>
            <person name="Treitli S.C."/>
            <person name="Kolisko M."/>
            <person name="Husnik F."/>
            <person name="Keeling P."/>
            <person name="Hampl V."/>
        </authorList>
    </citation>
    <scope>NUCLEOTIDE SEQUENCE [LARGE SCALE GENOMIC DNA]</scope>
    <source>
        <strain evidence="6">ST1C</strain>
    </source>
</reference>
<evidence type="ECO:0000259" key="5">
    <source>
        <dbReference type="PROSITE" id="PS51344"/>
    </source>
</evidence>
<organism evidence="6 7">
    <name type="scientific">Streblomastix strix</name>
    <dbReference type="NCBI Taxonomy" id="222440"/>
    <lineage>
        <taxon>Eukaryota</taxon>
        <taxon>Metamonada</taxon>
        <taxon>Preaxostyla</taxon>
        <taxon>Oxymonadida</taxon>
        <taxon>Streblomastigidae</taxon>
        <taxon>Streblomastix</taxon>
    </lineage>
</organism>
<gene>
    <name evidence="6" type="ORF">EZS28_005805</name>
</gene>
<dbReference type="Gene3D" id="1.10.10.10">
    <property type="entry name" value="Winged helix-like DNA-binding domain superfamily/Winged helix DNA-binding domain"/>
    <property type="match status" value="1"/>
</dbReference>
<keyword evidence="3" id="KW-0804">Transcription</keyword>
<evidence type="ECO:0000256" key="2">
    <source>
        <dbReference type="ARBA" id="ARBA00023015"/>
    </source>
</evidence>
<evidence type="ECO:0000256" key="1">
    <source>
        <dbReference type="ARBA" id="ARBA00008947"/>
    </source>
</evidence>
<accession>A0A5J4WUL9</accession>
<dbReference type="AlphaFoldDB" id="A0A5J4WUL9"/>
<evidence type="ECO:0000313" key="7">
    <source>
        <dbReference type="Proteomes" id="UP000324800"/>
    </source>
</evidence>
<dbReference type="InterPro" id="IPR036390">
    <property type="entry name" value="WH_DNA-bd_sf"/>
</dbReference>
<dbReference type="PROSITE" id="PS51344">
    <property type="entry name" value="HTH_TFE_IIE"/>
    <property type="match status" value="1"/>
</dbReference>
<comment type="caution">
    <text evidence="6">The sequence shown here is derived from an EMBL/GenBank/DDBJ whole genome shotgun (WGS) entry which is preliminary data.</text>
</comment>
<dbReference type="SMART" id="SM00531">
    <property type="entry name" value="TFIIE"/>
    <property type="match status" value="1"/>
</dbReference>
<dbReference type="OrthoDB" id="361102at2759"/>
<dbReference type="GO" id="GO:0006367">
    <property type="term" value="P:transcription initiation at RNA polymerase II promoter"/>
    <property type="evidence" value="ECO:0007669"/>
    <property type="project" value="InterPro"/>
</dbReference>
<dbReference type="InterPro" id="IPR024550">
    <property type="entry name" value="TFIIEa/SarR/Rpc3_HTH_dom"/>
</dbReference>
<comment type="similarity">
    <text evidence="1">Belongs to the TFIIE alpha subunit family.</text>
</comment>
<dbReference type="Gene3D" id="3.30.40.10">
    <property type="entry name" value="Zinc/RING finger domain, C3HC4 (zinc finger)"/>
    <property type="match status" value="1"/>
</dbReference>